<organism evidence="4 5">
    <name type="scientific">Orbus hercynius</name>
    <dbReference type="NCBI Taxonomy" id="593135"/>
    <lineage>
        <taxon>Bacteria</taxon>
        <taxon>Pseudomonadati</taxon>
        <taxon>Pseudomonadota</taxon>
        <taxon>Gammaproteobacteria</taxon>
        <taxon>Orbales</taxon>
        <taxon>Orbaceae</taxon>
        <taxon>Orbus</taxon>
    </lineage>
</organism>
<dbReference type="Proteomes" id="UP000278542">
    <property type="component" value="Unassembled WGS sequence"/>
</dbReference>
<gene>
    <name evidence="4" type="ORF">DES39_0967</name>
</gene>
<feature type="region of interest" description="Disordered" evidence="1">
    <location>
        <begin position="430"/>
        <end position="477"/>
    </location>
</feature>
<keyword evidence="2" id="KW-1133">Transmembrane helix</keyword>
<keyword evidence="5" id="KW-1185">Reference proteome</keyword>
<feature type="domain" description="VWFA" evidence="3">
    <location>
        <begin position="153"/>
        <end position="198"/>
    </location>
</feature>
<evidence type="ECO:0000256" key="1">
    <source>
        <dbReference type="SAM" id="MobiDB-lite"/>
    </source>
</evidence>
<dbReference type="InterPro" id="IPR002035">
    <property type="entry name" value="VWF_A"/>
</dbReference>
<evidence type="ECO:0000256" key="2">
    <source>
        <dbReference type="SAM" id="Phobius"/>
    </source>
</evidence>
<sequence length="607" mass="68849">MRLFNSIKYLLIRFTLARGGSVVIIFALLLPFMLAILALYFDSMQLIGRKARLADAINEGIITIANRGETNEDKNKALLTIYLEGYLPQAKEFKNVSVKTYTSSNGCMTYDGQATASVATIVPSGALASFDDVEDVSYKSDACRKKAKLINGDYVFVTDMSASMRGKKLKRLKEILKELVNEGSKTPNTRFAIVPYGNGVPTKLAGKNERGGELYGCSVVFVPKSKYQINYQYWSLVKANNYSKLEKNAHFADRYRYYYYKHYVSPSLNKNDLEDTRESYCYTNKNKANYASGNYEYSCLSDKYGNDNAQTPLAMIFDGITAYQNLTNKTINPLFKNELKTAYEVRRLAAKGRYRNIANDSTIDYQATINRLFIPEGESNHAVVTFPMAWTSTASYYRPFRKMCRMIKGKRKTFANAKIHTHLIELSSNLNAMEPDDPIDDDDEDIDDEEIDQDEKDEDKQDDEDMGGIEDSDIDDLSAGGLTESMSGFMRAVPVITKGKSENKAIILISDGGDNSNIKMRDVFMDKYQICDKVKDPNSYKLYSPNTKKVNIYFIMLASKGAHKKHVKRWAECTGQNNIFYSPNIEDLKDILFNIMTDNEQEVIEFN</sequence>
<keyword evidence="2" id="KW-0472">Membrane</keyword>
<evidence type="ECO:0000313" key="4">
    <source>
        <dbReference type="EMBL" id="RKS87726.1"/>
    </source>
</evidence>
<feature type="transmembrane region" description="Helical" evidence="2">
    <location>
        <begin position="21"/>
        <end position="41"/>
    </location>
</feature>
<feature type="compositionally biased region" description="Acidic residues" evidence="1">
    <location>
        <begin position="434"/>
        <end position="476"/>
    </location>
</feature>
<reference evidence="4 5" key="1">
    <citation type="submission" date="2018-10" db="EMBL/GenBank/DDBJ databases">
        <title>Genomic Encyclopedia of Type Strains, Phase IV (KMG-IV): sequencing the most valuable type-strain genomes for metagenomic binning, comparative biology and taxonomic classification.</title>
        <authorList>
            <person name="Goeker M."/>
        </authorList>
    </citation>
    <scope>NUCLEOTIDE SEQUENCE [LARGE SCALE GENOMIC DNA]</scope>
    <source>
        <strain evidence="4 5">DSM 22228</strain>
    </source>
</reference>
<dbReference type="CDD" id="cd00198">
    <property type="entry name" value="vWFA"/>
    <property type="match status" value="1"/>
</dbReference>
<evidence type="ECO:0000259" key="3">
    <source>
        <dbReference type="PROSITE" id="PS50234"/>
    </source>
</evidence>
<dbReference type="PROSITE" id="PS50234">
    <property type="entry name" value="VWFA"/>
    <property type="match status" value="1"/>
</dbReference>
<accession>A0A495RKN4</accession>
<comment type="caution">
    <text evidence="4">The sequence shown here is derived from an EMBL/GenBank/DDBJ whole genome shotgun (WGS) entry which is preliminary data.</text>
</comment>
<name>A0A495RKN4_9GAMM</name>
<dbReference type="AlphaFoldDB" id="A0A495RKN4"/>
<dbReference type="EMBL" id="RBWY01000001">
    <property type="protein sequence ID" value="RKS87726.1"/>
    <property type="molecule type" value="Genomic_DNA"/>
</dbReference>
<dbReference type="InterPro" id="IPR036465">
    <property type="entry name" value="vWFA_dom_sf"/>
</dbReference>
<evidence type="ECO:0000313" key="5">
    <source>
        <dbReference type="Proteomes" id="UP000278542"/>
    </source>
</evidence>
<dbReference type="SUPFAM" id="SSF53300">
    <property type="entry name" value="vWA-like"/>
    <property type="match status" value="1"/>
</dbReference>
<keyword evidence="2" id="KW-0812">Transmembrane</keyword>
<proteinExistence type="predicted"/>
<protein>
    <recommendedName>
        <fullName evidence="3">VWFA domain-containing protein</fullName>
    </recommendedName>
</protein>
<dbReference type="Gene3D" id="3.40.50.410">
    <property type="entry name" value="von Willebrand factor, type A domain"/>
    <property type="match status" value="2"/>
</dbReference>